<evidence type="ECO:0000313" key="2">
    <source>
        <dbReference type="EMBL" id="SFR38388.1"/>
    </source>
</evidence>
<organism evidence="2 3">
    <name type="scientific">Robiginitalea myxolifaciens</name>
    <dbReference type="NCBI Taxonomy" id="400055"/>
    <lineage>
        <taxon>Bacteria</taxon>
        <taxon>Pseudomonadati</taxon>
        <taxon>Bacteroidota</taxon>
        <taxon>Flavobacteriia</taxon>
        <taxon>Flavobacteriales</taxon>
        <taxon>Flavobacteriaceae</taxon>
        <taxon>Robiginitalea</taxon>
    </lineage>
</organism>
<feature type="transmembrane region" description="Helical" evidence="1">
    <location>
        <begin position="203"/>
        <end position="226"/>
    </location>
</feature>
<dbReference type="PANTHER" id="PTHR41983">
    <property type="entry name" value="SHORT-CHAIN FATTY ACID TRANSPORTER-RELATED"/>
    <property type="match status" value="1"/>
</dbReference>
<feature type="transmembrane region" description="Helical" evidence="1">
    <location>
        <begin position="331"/>
        <end position="352"/>
    </location>
</feature>
<name>A0A1I6G856_9FLAO</name>
<feature type="transmembrane region" description="Helical" evidence="1">
    <location>
        <begin position="62"/>
        <end position="82"/>
    </location>
</feature>
<dbReference type="OrthoDB" id="9342495at2"/>
<gene>
    <name evidence="2" type="ORF">SAMN04490243_1385</name>
</gene>
<keyword evidence="3" id="KW-1185">Reference proteome</keyword>
<feature type="transmembrane region" description="Helical" evidence="1">
    <location>
        <begin position="275"/>
        <end position="293"/>
    </location>
</feature>
<feature type="transmembrane region" description="Helical" evidence="1">
    <location>
        <begin position="141"/>
        <end position="159"/>
    </location>
</feature>
<feature type="transmembrane region" description="Helical" evidence="1">
    <location>
        <begin position="20"/>
        <end position="41"/>
    </location>
</feature>
<keyword evidence="1" id="KW-0812">Transmembrane</keyword>
<evidence type="ECO:0000313" key="3">
    <source>
        <dbReference type="Proteomes" id="UP000199534"/>
    </source>
</evidence>
<sequence>MGISKLIATAYRRFLPSPLAIAILLTALTVVLALAFGRFEAEGNALVQVLDAWEKGLWNRDLLVFAYQMMLILVLGHVLVLSRPAGRLINRLTSGIHSNAQAAVIVGISTMLVAFFNWGLGLIFGAILARKVGEAAHEKGLSINYPLIGACGYLGLMVWHGGISGSAPIKASEAGHVAALLSQNTGLAAFADLPSSISTSATIFSIQNLLIFAAVLTVCGLVAYTLGKRDTPSAGTAAWFAGGEPGSRHISAAENASPVKNPQAGGAERIDRSPFVATGFALLIFGAFLLQYLPALRSLNLNPDMLNLFMLGLAVLLHGSLANFGKAVEEAIGDTSGILIQFPLYFGIMGIMNNCGLVEQISDLFVQWGTPGSLPILTFFSAGLVNIFVPSGGGQWAVQGPIFLEAALKLDIPLSKALMALAYGDQLTNMLQPFWALPLLGITRLKAREILPYSLIFMLAGGSIYLLGLLLW</sequence>
<dbReference type="EMBL" id="FOYQ01000001">
    <property type="protein sequence ID" value="SFR38388.1"/>
    <property type="molecule type" value="Genomic_DNA"/>
</dbReference>
<keyword evidence="1" id="KW-0472">Membrane</keyword>
<proteinExistence type="predicted"/>
<reference evidence="2 3" key="1">
    <citation type="submission" date="2016-10" db="EMBL/GenBank/DDBJ databases">
        <authorList>
            <person name="de Groot N.N."/>
        </authorList>
    </citation>
    <scope>NUCLEOTIDE SEQUENCE [LARGE SCALE GENOMIC DNA]</scope>
    <source>
        <strain evidence="2 3">DSM 21019</strain>
    </source>
</reference>
<dbReference type="STRING" id="400055.SAMN04490243_1385"/>
<keyword evidence="1" id="KW-1133">Transmembrane helix</keyword>
<dbReference type="Proteomes" id="UP000199534">
    <property type="component" value="Unassembled WGS sequence"/>
</dbReference>
<protein>
    <submittedName>
        <fullName evidence="2">Short-chain fatty acids transporter</fullName>
    </submittedName>
</protein>
<feature type="transmembrane region" description="Helical" evidence="1">
    <location>
        <begin position="372"/>
        <end position="389"/>
    </location>
</feature>
<dbReference type="RefSeq" id="WP_092981742.1">
    <property type="nucleotide sequence ID" value="NZ_FOYQ01000001.1"/>
</dbReference>
<dbReference type="Pfam" id="PF02667">
    <property type="entry name" value="SCFA_trans"/>
    <property type="match status" value="1"/>
</dbReference>
<dbReference type="GO" id="GO:0005886">
    <property type="term" value="C:plasma membrane"/>
    <property type="evidence" value="ECO:0007669"/>
    <property type="project" value="TreeGrafter"/>
</dbReference>
<feature type="transmembrane region" description="Helical" evidence="1">
    <location>
        <begin position="305"/>
        <end position="324"/>
    </location>
</feature>
<evidence type="ECO:0000256" key="1">
    <source>
        <dbReference type="SAM" id="Phobius"/>
    </source>
</evidence>
<feature type="transmembrane region" description="Helical" evidence="1">
    <location>
        <begin position="450"/>
        <end position="471"/>
    </location>
</feature>
<dbReference type="InterPro" id="IPR006160">
    <property type="entry name" value="SCFA_transpt_AtoE"/>
</dbReference>
<dbReference type="PANTHER" id="PTHR41983:SF2">
    <property type="entry name" value="SHORT-CHAIN FATTY ACID TRANSPORTER-RELATED"/>
    <property type="match status" value="1"/>
</dbReference>
<accession>A0A1I6G856</accession>
<dbReference type="AlphaFoldDB" id="A0A1I6G856"/>
<feature type="transmembrane region" description="Helical" evidence="1">
    <location>
        <begin position="102"/>
        <end position="129"/>
    </location>
</feature>